<dbReference type="CDD" id="cd07100">
    <property type="entry name" value="ALDH_SSADH1_GabD1"/>
    <property type="match status" value="1"/>
</dbReference>
<evidence type="ECO:0000256" key="1">
    <source>
        <dbReference type="ARBA" id="ARBA00009986"/>
    </source>
</evidence>
<dbReference type="PANTHER" id="PTHR43217:SF2">
    <property type="entry name" value="SUCCINATE-SEMIALDEHYDE DEHYDROGENASE [NADP(+)]"/>
    <property type="match status" value="1"/>
</dbReference>
<protein>
    <submittedName>
        <fullName evidence="5">NAD-dependent succinate-semialdehyde dehydrogenase</fullName>
    </submittedName>
</protein>
<dbReference type="InterPro" id="IPR016162">
    <property type="entry name" value="Ald_DH_N"/>
</dbReference>
<evidence type="ECO:0000313" key="6">
    <source>
        <dbReference type="Proteomes" id="UP001180503"/>
    </source>
</evidence>
<comment type="similarity">
    <text evidence="1">Belongs to the aldehyde dehydrogenase family.</text>
</comment>
<keyword evidence="3" id="KW-0560">Oxidoreductase</keyword>
<sequence length="461" mass="49822">MQYKTVNPATGELVATFESISDADLATALTTAHSTYEKDWRHRPVAERAAILKAAARELRAGDEYARYLTLEVGKLVGEAEAEVELAASILDYYADHGEQFLAPKELPEAPGAVVYTEPIGIIFGIEPWNFPYYQVARVAAAQLMAGNVMLVKHAESVPHSALALQHLFERAGAPTGAYTNVFATHDQVGRIIDDPRIAGVTLTGSERAGEVVAERAGRNLKKVVMELGGSDPLILLEDGDLARSVQSALGARMINTGQTCVSTKRIIVVGEERGEQFLEAFRKGLDTFTAGDPADRATTLGPLASQRSLHFLTDQVENARKHGATVLQGGNRIDRPGFYFEPTILTGIDESNPAYLEEFFGPVAAFYVVDTEEEAIALANTTPFGLGAAVFTEDLDRARAVAARIEAGMVFINRPPWTAPQIPFGGVKRSGFGRELSEYGFGEFVNRKLVSLAPEEPALG</sequence>
<dbReference type="EMBL" id="JAVRFB010000023">
    <property type="protein sequence ID" value="MDT0405279.1"/>
    <property type="molecule type" value="Genomic_DNA"/>
</dbReference>
<dbReference type="InterPro" id="IPR016161">
    <property type="entry name" value="Ald_DH/histidinol_DH"/>
</dbReference>
<name>A0ABU2QLD2_9ACTN</name>
<accession>A0ABU2QLD2</accession>
<evidence type="ECO:0000256" key="2">
    <source>
        <dbReference type="ARBA" id="ARBA00022857"/>
    </source>
</evidence>
<gene>
    <name evidence="5" type="ORF">RM528_25905</name>
</gene>
<dbReference type="Pfam" id="PF00171">
    <property type="entry name" value="Aldedh"/>
    <property type="match status" value="1"/>
</dbReference>
<evidence type="ECO:0000313" key="5">
    <source>
        <dbReference type="EMBL" id="MDT0405279.1"/>
    </source>
</evidence>
<comment type="caution">
    <text evidence="5">The sequence shown here is derived from an EMBL/GenBank/DDBJ whole genome shotgun (WGS) entry which is preliminary data.</text>
</comment>
<dbReference type="InterPro" id="IPR015590">
    <property type="entry name" value="Aldehyde_DH_dom"/>
</dbReference>
<dbReference type="PANTHER" id="PTHR43217">
    <property type="entry name" value="SUCCINATE SEMIALDEHYDE DEHYDROGENASE [NAD(P)+] SAD"/>
    <property type="match status" value="1"/>
</dbReference>
<feature type="domain" description="Aldehyde dehydrogenase" evidence="4">
    <location>
        <begin position="3"/>
        <end position="451"/>
    </location>
</feature>
<dbReference type="InterPro" id="IPR044148">
    <property type="entry name" value="ALDH_GabD1-like"/>
</dbReference>
<dbReference type="RefSeq" id="WP_311710936.1">
    <property type="nucleotide sequence ID" value="NZ_JAVRFB010000023.1"/>
</dbReference>
<dbReference type="SUPFAM" id="SSF53720">
    <property type="entry name" value="ALDH-like"/>
    <property type="match status" value="1"/>
</dbReference>
<evidence type="ECO:0000256" key="3">
    <source>
        <dbReference type="ARBA" id="ARBA00023002"/>
    </source>
</evidence>
<organism evidence="5 6">
    <name type="scientific">Streptomyces edwardsiae</name>
    <dbReference type="NCBI Taxonomy" id="3075527"/>
    <lineage>
        <taxon>Bacteria</taxon>
        <taxon>Bacillati</taxon>
        <taxon>Actinomycetota</taxon>
        <taxon>Actinomycetes</taxon>
        <taxon>Kitasatosporales</taxon>
        <taxon>Streptomycetaceae</taxon>
        <taxon>Streptomyces</taxon>
    </lineage>
</organism>
<dbReference type="InterPro" id="IPR016163">
    <property type="entry name" value="Ald_DH_C"/>
</dbReference>
<keyword evidence="2" id="KW-0521">NADP</keyword>
<proteinExistence type="inferred from homology"/>
<dbReference type="Proteomes" id="UP001180503">
    <property type="component" value="Unassembled WGS sequence"/>
</dbReference>
<evidence type="ECO:0000259" key="4">
    <source>
        <dbReference type="Pfam" id="PF00171"/>
    </source>
</evidence>
<reference evidence="6" key="1">
    <citation type="submission" date="2023-07" db="EMBL/GenBank/DDBJ databases">
        <title>30 novel species of actinomycetes from the DSMZ collection.</title>
        <authorList>
            <person name="Nouioui I."/>
        </authorList>
    </citation>
    <scope>NUCLEOTIDE SEQUENCE [LARGE SCALE GENOMIC DNA]</scope>
    <source>
        <strain evidence="6">DSM 41635</strain>
    </source>
</reference>
<dbReference type="InterPro" id="IPR047110">
    <property type="entry name" value="GABD/Sad-like"/>
</dbReference>
<dbReference type="Gene3D" id="3.40.309.10">
    <property type="entry name" value="Aldehyde Dehydrogenase, Chain A, domain 2"/>
    <property type="match status" value="1"/>
</dbReference>
<dbReference type="Gene3D" id="3.40.605.10">
    <property type="entry name" value="Aldehyde Dehydrogenase, Chain A, domain 1"/>
    <property type="match status" value="1"/>
</dbReference>